<proteinExistence type="predicted"/>
<evidence type="ECO:0000313" key="2">
    <source>
        <dbReference type="Proteomes" id="UP000289555"/>
    </source>
</evidence>
<organism evidence="1 2">
    <name type="scientific">Vreelandella olivaria</name>
    <dbReference type="NCBI Taxonomy" id="390919"/>
    <lineage>
        <taxon>Bacteria</taxon>
        <taxon>Pseudomonadati</taxon>
        <taxon>Pseudomonadota</taxon>
        <taxon>Gammaproteobacteria</taxon>
        <taxon>Oceanospirillales</taxon>
        <taxon>Halomonadaceae</taxon>
        <taxon>Vreelandella</taxon>
    </lineage>
</organism>
<dbReference type="Proteomes" id="UP000289555">
    <property type="component" value="Chromosome"/>
</dbReference>
<dbReference type="EMBL" id="AP019416">
    <property type="protein sequence ID" value="BBI48306.1"/>
    <property type="molecule type" value="Genomic_DNA"/>
</dbReference>
<name>A0ABM7GCV7_9GAMM</name>
<evidence type="ECO:0000313" key="1">
    <source>
        <dbReference type="EMBL" id="BBI48306.1"/>
    </source>
</evidence>
<dbReference type="InterPro" id="IPR011004">
    <property type="entry name" value="Trimer_LpxA-like_sf"/>
</dbReference>
<accession>A0ABM7GCV7</accession>
<sequence>MIGPHVVVKGPTTLGERTRIFQFASVGEECQDKNMQVNPRG</sequence>
<keyword evidence="2" id="KW-1185">Reference proteome</keyword>
<reference evidence="2" key="1">
    <citation type="journal article" date="2019" name="Microbiol. Resour. Announc.">
        <title>Complete Genome Sequence of Halomonas olivaria, a Moderately Halophilic Bacterium Isolated from Olive Processing Effluents, Obtained by Nanopore Sequencing.</title>
        <authorList>
            <person name="Nagata S."/>
            <person name="Ii K.M."/>
            <person name="Tsukimi T."/>
            <person name="Miura M.C."/>
            <person name="Galipon J."/>
            <person name="Arakawa K."/>
        </authorList>
    </citation>
    <scope>NUCLEOTIDE SEQUENCE [LARGE SCALE GENOMIC DNA]</scope>
    <source>
        <strain evidence="2">TYRC17</strain>
    </source>
</reference>
<gene>
    <name evidence="1" type="ORF">HORIV_07270</name>
</gene>
<protein>
    <submittedName>
        <fullName evidence="1">Uncharacterized protein</fullName>
    </submittedName>
</protein>
<dbReference type="SUPFAM" id="SSF51161">
    <property type="entry name" value="Trimeric LpxA-like enzymes"/>
    <property type="match status" value="1"/>
</dbReference>